<comment type="caution">
    <text evidence="1">The sequence shown here is derived from an EMBL/GenBank/DDBJ whole genome shotgun (WGS) entry which is preliminary data.</text>
</comment>
<dbReference type="RefSeq" id="WP_158370600.1">
    <property type="nucleotide sequence ID" value="NZ_JAOQJU010000013.1"/>
</dbReference>
<organism evidence="1 2">
    <name type="scientific">Dorea acetigenes</name>
    <dbReference type="NCBI Taxonomy" id="2981787"/>
    <lineage>
        <taxon>Bacteria</taxon>
        <taxon>Bacillati</taxon>
        <taxon>Bacillota</taxon>
        <taxon>Clostridia</taxon>
        <taxon>Lachnospirales</taxon>
        <taxon>Lachnospiraceae</taxon>
        <taxon>Dorea</taxon>
    </lineage>
</organism>
<evidence type="ECO:0000313" key="1">
    <source>
        <dbReference type="EMBL" id="MCU6687085.1"/>
    </source>
</evidence>
<proteinExistence type="predicted"/>
<protein>
    <submittedName>
        <fullName evidence="1">Type IV toxin-antitoxin system AbiEi family antitoxin domain-containing protein</fullName>
    </submittedName>
</protein>
<dbReference type="Proteomes" id="UP001652431">
    <property type="component" value="Unassembled WGS sequence"/>
</dbReference>
<reference evidence="1 2" key="1">
    <citation type="journal article" date="2021" name="ISME Commun">
        <title>Automated analysis of genomic sequences facilitates high-throughput and comprehensive description of bacteria.</title>
        <authorList>
            <person name="Hitch T.C.A."/>
        </authorList>
    </citation>
    <scope>NUCLEOTIDE SEQUENCE [LARGE SCALE GENOMIC DNA]</scope>
    <source>
        <strain evidence="1 2">Sanger_03</strain>
    </source>
</reference>
<evidence type="ECO:0000313" key="2">
    <source>
        <dbReference type="Proteomes" id="UP001652431"/>
    </source>
</evidence>
<dbReference type="EMBL" id="JAOQJU010000013">
    <property type="protein sequence ID" value="MCU6687085.1"/>
    <property type="molecule type" value="Genomic_DNA"/>
</dbReference>
<gene>
    <name evidence="1" type="ORF">OCV99_11125</name>
</gene>
<name>A0ABT2RNU5_9FIRM</name>
<accession>A0ABT2RNU5</accession>
<keyword evidence="2" id="KW-1185">Reference proteome</keyword>
<sequence length="190" mass="22393">MRRSTYDRLEMVYQKFKGYIGTQELLKEGFSNRQIAVMAEEGHLEKVCHGYYWLAGKKEAKPSDYKCIEVCLSDPRAIVCMDSALYYQGMLKEEPEYLSVATARTDRSLLGMAFPITRHYFSTNHYLIGARKKETEFGCYNIYDIERSICDMLRLESYIDTEIVDKIKANEEQYRRILRYAEPLRVKQQL</sequence>